<keyword evidence="3" id="KW-1185">Reference proteome</keyword>
<comment type="caution">
    <text evidence="2">The sequence shown here is derived from an EMBL/GenBank/DDBJ whole genome shotgun (WGS) entry which is preliminary data.</text>
</comment>
<reference evidence="2 3" key="1">
    <citation type="journal article" date="2024" name="G3 (Bethesda)">
        <title>Genome assembly of Hibiscus sabdariffa L. provides insights into metabolisms of medicinal natural products.</title>
        <authorList>
            <person name="Kim T."/>
        </authorList>
    </citation>
    <scope>NUCLEOTIDE SEQUENCE [LARGE SCALE GENOMIC DNA]</scope>
    <source>
        <strain evidence="2">TK-2024</strain>
        <tissue evidence="2">Old leaves</tissue>
    </source>
</reference>
<gene>
    <name evidence="2" type="ORF">V6N11_026486</name>
</gene>
<evidence type="ECO:0000313" key="3">
    <source>
        <dbReference type="Proteomes" id="UP001396334"/>
    </source>
</evidence>
<dbReference type="Proteomes" id="UP001396334">
    <property type="component" value="Unassembled WGS sequence"/>
</dbReference>
<organism evidence="2 3">
    <name type="scientific">Hibiscus sabdariffa</name>
    <name type="common">roselle</name>
    <dbReference type="NCBI Taxonomy" id="183260"/>
    <lineage>
        <taxon>Eukaryota</taxon>
        <taxon>Viridiplantae</taxon>
        <taxon>Streptophyta</taxon>
        <taxon>Embryophyta</taxon>
        <taxon>Tracheophyta</taxon>
        <taxon>Spermatophyta</taxon>
        <taxon>Magnoliopsida</taxon>
        <taxon>eudicotyledons</taxon>
        <taxon>Gunneridae</taxon>
        <taxon>Pentapetalae</taxon>
        <taxon>rosids</taxon>
        <taxon>malvids</taxon>
        <taxon>Malvales</taxon>
        <taxon>Malvaceae</taxon>
        <taxon>Malvoideae</taxon>
        <taxon>Hibiscus</taxon>
    </lineage>
</organism>
<feature type="transmembrane region" description="Helical" evidence="1">
    <location>
        <begin position="173"/>
        <end position="201"/>
    </location>
</feature>
<name>A0ABR2SVV6_9ROSI</name>
<evidence type="ECO:0000256" key="1">
    <source>
        <dbReference type="SAM" id="Phobius"/>
    </source>
</evidence>
<sequence length="364" mass="41818">MIFSLAFCSPKPSYPASPLLPHQFSISNGFLFECGLGVVDSPSQETLSVSIRVFGLDLDVRWLRVGCGVGFSRLFMLHSEKFRWIEAKFLRERWQWMGKLVQPCAWIGHRKKPYYPLFRFILVYDPLSFMDSLYYWFFTIVSEAFHSPKLSAQILLSYLHGCKWTFGMHPNGFVGYLVFCFIEMVYLLARMLVWLLLWVFVWKIKAGLWESGDHDGEGIKALTVGYYPPTFSFTHEQSGSSWSDMLFRSLKGISYAYPGFIGISYGSSASNLKLDFIFEYQSSKLTVRVVEDFYLPELFFALKEKWTDFLPDFFSMSLLTLFMYYAFGTGDIFKLRGLEACGPVVNDSCIKLAFLPGSISISSA</sequence>
<dbReference type="EMBL" id="JBBPBN010000011">
    <property type="protein sequence ID" value="KAK9029368.1"/>
    <property type="molecule type" value="Genomic_DNA"/>
</dbReference>
<protein>
    <submittedName>
        <fullName evidence="2">Uncharacterized protein</fullName>
    </submittedName>
</protein>
<evidence type="ECO:0000313" key="2">
    <source>
        <dbReference type="EMBL" id="KAK9029368.1"/>
    </source>
</evidence>
<accession>A0ABR2SVV6</accession>
<proteinExistence type="predicted"/>
<keyword evidence="1" id="KW-0812">Transmembrane</keyword>
<keyword evidence="1" id="KW-1133">Transmembrane helix</keyword>
<keyword evidence="1" id="KW-0472">Membrane</keyword>